<dbReference type="InterPro" id="IPR015943">
    <property type="entry name" value="WD40/YVTN_repeat-like_dom_sf"/>
</dbReference>
<dbReference type="SMART" id="SM00089">
    <property type="entry name" value="PKD"/>
    <property type="match status" value="1"/>
</dbReference>
<dbReference type="SUPFAM" id="SSF49785">
    <property type="entry name" value="Galactose-binding domain-like"/>
    <property type="match status" value="2"/>
</dbReference>
<dbReference type="Pfam" id="PF00801">
    <property type="entry name" value="PKD"/>
    <property type="match status" value="1"/>
</dbReference>
<feature type="domain" description="F5/8 type C" evidence="2">
    <location>
        <begin position="793"/>
        <end position="947"/>
    </location>
</feature>
<reference evidence="4 5" key="1">
    <citation type="submission" date="2021-05" db="EMBL/GenBank/DDBJ databases">
        <title>Comparative genomic studies on the polysaccharide-degrading batcterial strains of the Flammeovirga genus.</title>
        <authorList>
            <person name="Zewei F."/>
            <person name="Zheng Z."/>
            <person name="Yu L."/>
            <person name="Ruyue G."/>
            <person name="Yanhong M."/>
            <person name="Yuanyuan C."/>
            <person name="Jingyan G."/>
            <person name="Wenjun H."/>
        </authorList>
    </citation>
    <scope>NUCLEOTIDE SEQUENCE [LARGE SCALE GENOMIC DNA]</scope>
    <source>
        <strain evidence="4 5">YS10</strain>
        <plasmid evidence="4 5">p1</plasmid>
    </source>
</reference>
<dbReference type="InterPro" id="IPR035986">
    <property type="entry name" value="PKD_dom_sf"/>
</dbReference>
<name>A0ABX8H3G6_9BACT</name>
<dbReference type="InterPro" id="IPR000601">
    <property type="entry name" value="PKD_dom"/>
</dbReference>
<accession>A0ABX8H3G6</accession>
<dbReference type="PANTHER" id="PTHR43739:SF5">
    <property type="entry name" value="EXO-ALPHA-SIALIDASE"/>
    <property type="match status" value="1"/>
</dbReference>
<dbReference type="Gene3D" id="2.130.10.10">
    <property type="entry name" value="YVTN repeat-like/Quinoprotein amine dehydrogenase"/>
    <property type="match status" value="3"/>
</dbReference>
<dbReference type="InterPro" id="IPR013783">
    <property type="entry name" value="Ig-like_fold"/>
</dbReference>
<dbReference type="InterPro" id="IPR008979">
    <property type="entry name" value="Galactose-bd-like_sf"/>
</dbReference>
<dbReference type="PROSITE" id="PS50093">
    <property type="entry name" value="PKD"/>
    <property type="match status" value="1"/>
</dbReference>
<feature type="domain" description="PKD" evidence="3">
    <location>
        <begin position="737"/>
        <end position="798"/>
    </location>
</feature>
<feature type="domain" description="F5/8 type C" evidence="2">
    <location>
        <begin position="981"/>
        <end position="1083"/>
    </location>
</feature>
<proteinExistence type="predicted"/>
<dbReference type="PROSITE" id="PS50022">
    <property type="entry name" value="FA58C_3"/>
    <property type="match status" value="2"/>
</dbReference>
<dbReference type="InterPro" id="IPR052025">
    <property type="entry name" value="Xyloglucanase_GH74"/>
</dbReference>
<dbReference type="InterPro" id="IPR000421">
    <property type="entry name" value="FA58C"/>
</dbReference>
<feature type="signal peptide" evidence="1">
    <location>
        <begin position="1"/>
        <end position="26"/>
    </location>
</feature>
<keyword evidence="4" id="KW-0614">Plasmid</keyword>
<evidence type="ECO:0000256" key="1">
    <source>
        <dbReference type="SAM" id="SignalP"/>
    </source>
</evidence>
<dbReference type="Proteomes" id="UP000682802">
    <property type="component" value="Plasmid p1"/>
</dbReference>
<dbReference type="Pfam" id="PF00754">
    <property type="entry name" value="F5_F8_type_C"/>
    <property type="match status" value="2"/>
</dbReference>
<feature type="chain" id="PRO_5046641441" evidence="1">
    <location>
        <begin position="27"/>
        <end position="1185"/>
    </location>
</feature>
<protein>
    <submittedName>
        <fullName evidence="4">Discoidin domain-containing protein</fullName>
    </submittedName>
</protein>
<dbReference type="CDD" id="cd00146">
    <property type="entry name" value="PKD"/>
    <property type="match status" value="1"/>
</dbReference>
<dbReference type="SUPFAM" id="SSF49299">
    <property type="entry name" value="PKD domain"/>
    <property type="match status" value="1"/>
</dbReference>
<dbReference type="SUPFAM" id="SSF110296">
    <property type="entry name" value="Oligoxyloglucan reducing end-specific cellobiohydrolase"/>
    <property type="match status" value="2"/>
</dbReference>
<dbReference type="PANTHER" id="PTHR43739">
    <property type="entry name" value="XYLOGLUCANASE (EUROFUNG)"/>
    <property type="match status" value="1"/>
</dbReference>
<sequence length="1185" mass="131234">MRTFFSISNRMVLILLALSISPFAIAQNGTPWSQLFLDWNNTQDNGGVGVARSIRINPSNTNAVLIGAATAGIWYTSDSGNNYTLVSGGVPEVEWVNEIVFSHANPQVVYAGTDVGIVKSTDGGLTWAYTGLRRVKPNHFSGNQWVDLSSTSSDIVYATVKEGNTYNLYKTTDGGVTWREVYSSIHQIWDMRVKPNDPNTVYILEQSSTTGWINFKRSTNGGGVFNTVSNGFPSDSNTPTHRARLATTPANNNVVYIAIGYNGGGVEDKISFFKSSDSGLSFTKKCCGNSDSPLDYANGPTDFTYETCHLSQLSWNFAFTVSETDENLIACAANKLKISEDGGATWKYDRSGNIVTGAQYDRYSSNNAHTGVHGDHHGLSIIGNDIWNANDGGAYHSSDRGNTVVLDKSDGLGVQELWGYSQSFKNDIMAVGLNHNQICFRDDNVYGGWIGVNGADAMAANVNPIDDQYMYNHPWGHERVKRSLNGKTGHEHQELGIELGYITLDNLEFDPHQYYTIYGSDYGDRNKTYKLAKTTDNAKSWQVIKNFEEEQKNAVSIKVSFANSNYVYAVVEPGKVIKSDDKGETWTEVSPPINLLNGKKLWRIAVSDKDPNHIWVTVRENDATNKVLQSLNGGATWTNFSAGLPNQDIYSLIYQRGSDDILYLGTSFGVYYRKNGMDQWMLFGTGMPACKTPFLFINYATGKLRLGTSRGLWENDLLERTPPKANITADRNAIDEANQVVKFADYSVVDQSATYSWSFPGGIPSTSSEERPTVSYARATGDSFNATLTVTDARGTSTQMLTDFIRNDKTTNNAETVHSSESGRIGYEANKALDGDATTYWYTNSTSTSSTYPHDLVIDIGAFERIKGISYLPKQELDTGNGRIETYEVYVSDDTNNWGTAVATGTWPNTSELQLVNFSPKRGRYYKLRALSEVNGGNDVAIAEINAIISTDPYIYSFDSEQVGDEAYKAVDKNNGSIWHTEWTPNSPPYPHEIVIDLGKSKQINGINYLPRQGQENGRIASYEIYVSDDPNNWGDTVATGTWPNTKELQAVSFAAKSGRYYKLKALSEVNGNDWASIAEISCTYPSSSNVLRESHITAQKIKNVDEPFVVAYPNPIIDDLKIRNVGNYQTILLYDANQVKLFEVRNNKKDHVKIPLGNINRSNTIIFVRLISNTKPPKTIKLVK</sequence>
<dbReference type="EMBL" id="CP076130">
    <property type="protein sequence ID" value="QWG10434.1"/>
    <property type="molecule type" value="Genomic_DNA"/>
</dbReference>
<dbReference type="Gene3D" id="2.60.120.260">
    <property type="entry name" value="Galactose-binding domain-like"/>
    <property type="match status" value="2"/>
</dbReference>
<evidence type="ECO:0000313" key="5">
    <source>
        <dbReference type="Proteomes" id="UP000682802"/>
    </source>
</evidence>
<evidence type="ECO:0000313" key="4">
    <source>
        <dbReference type="EMBL" id="QWG10434.1"/>
    </source>
</evidence>
<evidence type="ECO:0000259" key="2">
    <source>
        <dbReference type="PROSITE" id="PS50022"/>
    </source>
</evidence>
<dbReference type="InterPro" id="IPR022409">
    <property type="entry name" value="PKD/Chitinase_dom"/>
</dbReference>
<evidence type="ECO:0000259" key="3">
    <source>
        <dbReference type="PROSITE" id="PS50093"/>
    </source>
</evidence>
<organism evidence="4 5">
    <name type="scientific">Flammeovirga kamogawensis</name>
    <dbReference type="NCBI Taxonomy" id="373891"/>
    <lineage>
        <taxon>Bacteria</taxon>
        <taxon>Pseudomonadati</taxon>
        <taxon>Bacteroidota</taxon>
        <taxon>Cytophagia</taxon>
        <taxon>Cytophagales</taxon>
        <taxon>Flammeovirgaceae</taxon>
        <taxon>Flammeovirga</taxon>
    </lineage>
</organism>
<gene>
    <name evidence="4" type="ORF">KM029_26010</name>
</gene>
<dbReference type="RefSeq" id="WP_144077330.1">
    <property type="nucleotide sequence ID" value="NZ_CP076130.1"/>
</dbReference>
<geneLocation type="plasmid" evidence="4 5">
    <name>p1</name>
</geneLocation>
<keyword evidence="5" id="KW-1185">Reference proteome</keyword>
<dbReference type="Gene3D" id="2.60.40.10">
    <property type="entry name" value="Immunoglobulins"/>
    <property type="match status" value="1"/>
</dbReference>
<keyword evidence="1" id="KW-0732">Signal</keyword>